<organism evidence="4 5">
    <name type="scientific">Mycolicibacterium neoaurum VKM Ac-1815D</name>
    <dbReference type="NCBI Taxonomy" id="700508"/>
    <lineage>
        <taxon>Bacteria</taxon>
        <taxon>Bacillati</taxon>
        <taxon>Actinomycetota</taxon>
        <taxon>Actinomycetes</taxon>
        <taxon>Mycobacteriales</taxon>
        <taxon>Mycobacteriaceae</taxon>
        <taxon>Mycolicibacterium</taxon>
    </lineage>
</organism>
<dbReference type="InterPro" id="IPR051675">
    <property type="entry name" value="Endo/Exo/Phosphatase_dom_1"/>
</dbReference>
<feature type="domain" description="Helix-hairpin-helix DNA-binding motif class 1" evidence="3">
    <location>
        <begin position="231"/>
        <end position="250"/>
    </location>
</feature>
<reference evidence="4 5" key="1">
    <citation type="journal article" date="2014" name="Genome Announc.">
        <title>Complete Genome Sequence of Sterol-Transforming Mycobacterium neoaurum Strain VKM Ac-1815D.</title>
        <authorList>
            <person name="Shtratnikova V.Y."/>
            <person name="Bragin E.Y."/>
            <person name="Dovbnya D.V."/>
            <person name="Pekov Y.A."/>
            <person name="Schelkunov M.I."/>
            <person name="Strizhov N."/>
            <person name="Ivashina T.V."/>
            <person name="Ashapkin V.V."/>
            <person name="Donova M.V."/>
        </authorList>
    </citation>
    <scope>NUCLEOTIDE SEQUENCE [LARGE SCALE GENOMIC DNA]</scope>
    <source>
        <strain evidence="4 5">VKM Ac-1815D</strain>
    </source>
</reference>
<feature type="transmembrane region" description="Helical" evidence="2">
    <location>
        <begin position="67"/>
        <end position="86"/>
    </location>
</feature>
<keyword evidence="2" id="KW-0472">Membrane</keyword>
<keyword evidence="2" id="KW-0812">Transmembrane</keyword>
<sequence length="283" mass="28029">MDTESPAQRLSRRIGASQDRAVDPPEAEDADQQSDVALARWLPDGPAPRTLGDRVAALRADPGRAGVMALIGVGVMAVLVTVFTVVRSPDHPVSAANLPPVQMVSTASSPPVAPPGPVVVSVVGLVNKPGLVTLEGGGRVADAVELAGGALDGADLVGLNMARRVADGEQIIVGLAAPPGSPSPMGSSVRSAGEPSGPAGSARTAATAPATAGTDGSSGRGAVNLNTATAEELDALPGVGPVTAAAIIAWRDANGPFGSVDQLGEVDGIGPARLDKLRDLVVA</sequence>
<dbReference type="PANTHER" id="PTHR21180:SF32">
    <property type="entry name" value="ENDONUCLEASE_EXONUCLEASE_PHOSPHATASE FAMILY DOMAIN-CONTAINING PROTEIN 1"/>
    <property type="match status" value="1"/>
</dbReference>
<gene>
    <name evidence="4" type="ORF">D174_19035</name>
</gene>
<dbReference type="Gene3D" id="3.10.560.10">
    <property type="entry name" value="Outer membrane lipoprotein wza domain like"/>
    <property type="match status" value="1"/>
</dbReference>
<dbReference type="SMART" id="SM00278">
    <property type="entry name" value="HhH1"/>
    <property type="match status" value="2"/>
</dbReference>
<proteinExistence type="predicted"/>
<evidence type="ECO:0000313" key="5">
    <source>
        <dbReference type="Proteomes" id="UP000018763"/>
    </source>
</evidence>
<dbReference type="SUPFAM" id="SSF47781">
    <property type="entry name" value="RuvA domain 2-like"/>
    <property type="match status" value="1"/>
</dbReference>
<dbReference type="AlphaFoldDB" id="V5XFF9"/>
<keyword evidence="2" id="KW-1133">Transmembrane helix</keyword>
<dbReference type="GeneID" id="43451559"/>
<feature type="compositionally biased region" description="Low complexity" evidence="1">
    <location>
        <begin position="195"/>
        <end position="217"/>
    </location>
</feature>
<dbReference type="GO" id="GO:0006281">
    <property type="term" value="P:DNA repair"/>
    <property type="evidence" value="ECO:0007669"/>
    <property type="project" value="InterPro"/>
</dbReference>
<dbReference type="eggNOG" id="COG1555">
    <property type="taxonomic scope" value="Bacteria"/>
</dbReference>
<feature type="region of interest" description="Disordered" evidence="1">
    <location>
        <begin position="177"/>
        <end position="222"/>
    </location>
</feature>
<dbReference type="InterPro" id="IPR019554">
    <property type="entry name" value="Soluble_ligand-bd"/>
</dbReference>
<dbReference type="RefSeq" id="WP_019510651.1">
    <property type="nucleotide sequence ID" value="NC_023036.2"/>
</dbReference>
<dbReference type="PANTHER" id="PTHR21180">
    <property type="entry name" value="ENDONUCLEASE/EXONUCLEASE/PHOSPHATASE FAMILY DOMAIN-CONTAINING PROTEIN 1"/>
    <property type="match status" value="1"/>
</dbReference>
<dbReference type="Pfam" id="PF10531">
    <property type="entry name" value="SLBB"/>
    <property type="match status" value="1"/>
</dbReference>
<dbReference type="Pfam" id="PF12836">
    <property type="entry name" value="HHH_3"/>
    <property type="match status" value="1"/>
</dbReference>
<dbReference type="Proteomes" id="UP000018763">
    <property type="component" value="Chromosome"/>
</dbReference>
<protein>
    <submittedName>
        <fullName evidence="4">Membrane protein</fullName>
    </submittedName>
</protein>
<dbReference type="NCBIfam" id="TIGR00426">
    <property type="entry name" value="competence protein ComEA helix-hairpin-helix repeat region"/>
    <property type="match status" value="1"/>
</dbReference>
<feature type="domain" description="Helix-hairpin-helix DNA-binding motif class 1" evidence="3">
    <location>
        <begin position="261"/>
        <end position="280"/>
    </location>
</feature>
<accession>V5XFF9</accession>
<feature type="region of interest" description="Disordered" evidence="1">
    <location>
        <begin position="1"/>
        <end position="33"/>
    </location>
</feature>
<evidence type="ECO:0000259" key="3">
    <source>
        <dbReference type="SMART" id="SM00278"/>
    </source>
</evidence>
<dbReference type="InterPro" id="IPR010994">
    <property type="entry name" value="RuvA_2-like"/>
</dbReference>
<dbReference type="HOGENOM" id="CLU_052011_0_1_11"/>
<dbReference type="InterPro" id="IPR004509">
    <property type="entry name" value="Competence_ComEA_HhH"/>
</dbReference>
<dbReference type="KEGG" id="mne:D174_19035"/>
<dbReference type="Gene3D" id="1.10.150.320">
    <property type="entry name" value="Photosystem II 12 kDa extrinsic protein"/>
    <property type="match status" value="1"/>
</dbReference>
<dbReference type="GO" id="GO:0003677">
    <property type="term" value="F:DNA binding"/>
    <property type="evidence" value="ECO:0007669"/>
    <property type="project" value="InterPro"/>
</dbReference>
<dbReference type="GO" id="GO:0015627">
    <property type="term" value="C:type II protein secretion system complex"/>
    <property type="evidence" value="ECO:0007669"/>
    <property type="project" value="TreeGrafter"/>
</dbReference>
<evidence type="ECO:0000313" key="4">
    <source>
        <dbReference type="EMBL" id="AHC26533.1"/>
    </source>
</evidence>
<dbReference type="GO" id="GO:0015628">
    <property type="term" value="P:protein secretion by the type II secretion system"/>
    <property type="evidence" value="ECO:0007669"/>
    <property type="project" value="TreeGrafter"/>
</dbReference>
<evidence type="ECO:0000256" key="1">
    <source>
        <dbReference type="SAM" id="MobiDB-lite"/>
    </source>
</evidence>
<keyword evidence="5" id="KW-1185">Reference proteome</keyword>
<dbReference type="EMBL" id="CP006936">
    <property type="protein sequence ID" value="AHC26533.1"/>
    <property type="molecule type" value="Genomic_DNA"/>
</dbReference>
<evidence type="ECO:0000256" key="2">
    <source>
        <dbReference type="SAM" id="Phobius"/>
    </source>
</evidence>
<dbReference type="InterPro" id="IPR003583">
    <property type="entry name" value="Hlx-hairpin-Hlx_DNA-bd_motif"/>
</dbReference>
<name>V5XFF9_MYCNE</name>